<dbReference type="RefSeq" id="XP_040734928.1">
    <property type="nucleotide sequence ID" value="XM_040879009.1"/>
</dbReference>
<gene>
    <name evidence="2" type="ORF">BHQ10_006424</name>
</gene>
<evidence type="ECO:0000313" key="2">
    <source>
        <dbReference type="EMBL" id="RAO70412.1"/>
    </source>
</evidence>
<keyword evidence="1" id="KW-0732">Signal</keyword>
<proteinExistence type="predicted"/>
<keyword evidence="3" id="KW-1185">Reference proteome</keyword>
<feature type="chain" id="PRO_5016892565" evidence="1">
    <location>
        <begin position="18"/>
        <end position="295"/>
    </location>
</feature>
<organism evidence="2 3">
    <name type="scientific">Talaromyces amestolkiae</name>
    <dbReference type="NCBI Taxonomy" id="1196081"/>
    <lineage>
        <taxon>Eukaryota</taxon>
        <taxon>Fungi</taxon>
        <taxon>Dikarya</taxon>
        <taxon>Ascomycota</taxon>
        <taxon>Pezizomycotina</taxon>
        <taxon>Eurotiomycetes</taxon>
        <taxon>Eurotiomycetidae</taxon>
        <taxon>Eurotiales</taxon>
        <taxon>Trichocomaceae</taxon>
        <taxon>Talaromyces</taxon>
        <taxon>Talaromyces sect. Talaromyces</taxon>
    </lineage>
</organism>
<accession>A0A364L3M6</accession>
<reference evidence="2 3" key="1">
    <citation type="journal article" date="2017" name="Biotechnol. Biofuels">
        <title>Differential beta-glucosidase expression as a function of carbon source availability in Talaromyces amestolkiae: a genomic and proteomic approach.</title>
        <authorList>
            <person name="de Eugenio L.I."/>
            <person name="Mendez-Liter J.A."/>
            <person name="Nieto-Dominguez M."/>
            <person name="Alonso L."/>
            <person name="Gil-Munoz J."/>
            <person name="Barriuso J."/>
            <person name="Prieto A."/>
            <person name="Martinez M.J."/>
        </authorList>
    </citation>
    <scope>NUCLEOTIDE SEQUENCE [LARGE SCALE GENOMIC DNA]</scope>
    <source>
        <strain evidence="2 3">CIB</strain>
    </source>
</reference>
<evidence type="ECO:0000256" key="1">
    <source>
        <dbReference type="SAM" id="SignalP"/>
    </source>
</evidence>
<feature type="signal peptide" evidence="1">
    <location>
        <begin position="1"/>
        <end position="17"/>
    </location>
</feature>
<dbReference type="EMBL" id="MIKG01000012">
    <property type="protein sequence ID" value="RAO70412.1"/>
    <property type="molecule type" value="Genomic_DNA"/>
</dbReference>
<sequence>MLPLNLLSLLRLPQILTLDLTAVNWEAWLTLIRTEAIISNVWQYIDPSIPNEQAIPLLPPRAAIPLPADIAHLFASAGAAVNHDQDQGQGQGQDEGDAADENVKKAERQYLLATLRHDREREWKIYDEKRDSLRVIRAYVLATAPAKWVTYDDDGVVGGGSYKDVRRLLVELRERVADVRAARALRWQKVRVQELQKQQELQQRGAGASAGAGAGIVGTGAGAVGGGAGAGTANVRVGSGAGAEAGAATGTGTVNVGAGASAAAGNATVVTQGNYGYPSQEVWGGYVFPAQGYWG</sequence>
<dbReference type="GeneID" id="63795640"/>
<dbReference type="AlphaFoldDB" id="A0A364L3M6"/>
<dbReference type="OrthoDB" id="4227554at2759"/>
<protein>
    <submittedName>
        <fullName evidence="2">Uncharacterized protein</fullName>
    </submittedName>
</protein>
<comment type="caution">
    <text evidence="2">The sequence shown here is derived from an EMBL/GenBank/DDBJ whole genome shotgun (WGS) entry which is preliminary data.</text>
</comment>
<evidence type="ECO:0000313" key="3">
    <source>
        <dbReference type="Proteomes" id="UP000249363"/>
    </source>
</evidence>
<name>A0A364L3M6_TALAM</name>
<dbReference type="Proteomes" id="UP000249363">
    <property type="component" value="Unassembled WGS sequence"/>
</dbReference>